<organism evidence="3 4">
    <name type="scientific">Donghicola mangrovi</name>
    <dbReference type="NCBI Taxonomy" id="2729614"/>
    <lineage>
        <taxon>Bacteria</taxon>
        <taxon>Pseudomonadati</taxon>
        <taxon>Pseudomonadota</taxon>
        <taxon>Alphaproteobacteria</taxon>
        <taxon>Rhodobacterales</taxon>
        <taxon>Roseobacteraceae</taxon>
        <taxon>Donghicola</taxon>
    </lineage>
</organism>
<dbReference type="Gene3D" id="3.60.21.10">
    <property type="match status" value="1"/>
</dbReference>
<dbReference type="InterPro" id="IPR029052">
    <property type="entry name" value="Metallo-depent_PP-like"/>
</dbReference>
<sequence>MTDFDPERFAVIADIHSNSDALEAVLGDIADQGIDSIVNLGDHLSGPMAARETAEVLMASGMRCIRGNHDRWLLEQAPEDMGSIDRVAFDQLEQRHLDWLRSLPPTMQLTDDIFACHGTPTSDTTYWMEAVSPQRDVLPKPRADVAAEATGIKASLLLCGHTHLPRRMDLPDGRVVLNPGSVGCPAYFDDTPVYHLVQTGTGAACYAVVQKGRHGWATAFRHVPYDPRRMIEMAKAADHPHWEPRLTSGWVD</sequence>
<evidence type="ECO:0000313" key="4">
    <source>
        <dbReference type="Proteomes" id="UP000592216"/>
    </source>
</evidence>
<evidence type="ECO:0000259" key="2">
    <source>
        <dbReference type="Pfam" id="PF12850"/>
    </source>
</evidence>
<gene>
    <name evidence="3" type="ORF">HJ536_15350</name>
</gene>
<dbReference type="GO" id="GO:0016791">
    <property type="term" value="F:phosphatase activity"/>
    <property type="evidence" value="ECO:0007669"/>
    <property type="project" value="TreeGrafter"/>
</dbReference>
<dbReference type="AlphaFoldDB" id="A0A850QFV7"/>
<comment type="similarity">
    <text evidence="1">Belongs to the metallophosphoesterase superfamily. YfcE family.</text>
</comment>
<protein>
    <submittedName>
        <fullName evidence="3">Metallophosphoesterase family protein</fullName>
    </submittedName>
</protein>
<dbReference type="CDD" id="cd00838">
    <property type="entry name" value="MPP_superfamily"/>
    <property type="match status" value="1"/>
</dbReference>
<evidence type="ECO:0000313" key="3">
    <source>
        <dbReference type="EMBL" id="NVO24741.1"/>
    </source>
</evidence>
<dbReference type="PANTHER" id="PTHR42850">
    <property type="entry name" value="METALLOPHOSPHOESTERASE"/>
    <property type="match status" value="1"/>
</dbReference>
<accession>A0A850QFV7</accession>
<dbReference type="RefSeq" id="WP_177158379.1">
    <property type="nucleotide sequence ID" value="NZ_JABCJE010000008.1"/>
</dbReference>
<feature type="domain" description="Calcineurin-like phosphoesterase" evidence="2">
    <location>
        <begin position="9"/>
        <end position="199"/>
    </location>
</feature>
<evidence type="ECO:0000256" key="1">
    <source>
        <dbReference type="ARBA" id="ARBA00008950"/>
    </source>
</evidence>
<reference evidence="3 4" key="1">
    <citation type="submission" date="2020-04" db="EMBL/GenBank/DDBJ databases">
        <title>Donghicola sp., a member of the Rhodobacteraceae family isolated from mangrove forest in Thailand.</title>
        <authorList>
            <person name="Charoenyingcharoen P."/>
            <person name="Yukphan P."/>
        </authorList>
    </citation>
    <scope>NUCLEOTIDE SEQUENCE [LARGE SCALE GENOMIC DNA]</scope>
    <source>
        <strain evidence="3 4">B5-SW-15</strain>
    </source>
</reference>
<dbReference type="Proteomes" id="UP000592216">
    <property type="component" value="Unassembled WGS sequence"/>
</dbReference>
<proteinExistence type="inferred from homology"/>
<dbReference type="EMBL" id="JABCJE010000008">
    <property type="protein sequence ID" value="NVO24741.1"/>
    <property type="molecule type" value="Genomic_DNA"/>
</dbReference>
<comment type="caution">
    <text evidence="3">The sequence shown here is derived from an EMBL/GenBank/DDBJ whole genome shotgun (WGS) entry which is preliminary data.</text>
</comment>
<dbReference type="InterPro" id="IPR024654">
    <property type="entry name" value="Calcineurin-like_PHP_lpxH"/>
</dbReference>
<name>A0A850QFV7_9RHOB</name>
<dbReference type="PANTHER" id="PTHR42850:SF2">
    <property type="entry name" value="BLL5683 PROTEIN"/>
    <property type="match status" value="1"/>
</dbReference>
<dbReference type="GO" id="GO:0005737">
    <property type="term" value="C:cytoplasm"/>
    <property type="evidence" value="ECO:0007669"/>
    <property type="project" value="TreeGrafter"/>
</dbReference>
<dbReference type="InterPro" id="IPR050126">
    <property type="entry name" value="Ap4A_hydrolase"/>
</dbReference>
<dbReference type="Pfam" id="PF12850">
    <property type="entry name" value="Metallophos_2"/>
    <property type="match status" value="1"/>
</dbReference>
<dbReference type="InterPro" id="IPR011152">
    <property type="entry name" value="Pesterase_MJ0912"/>
</dbReference>
<dbReference type="SUPFAM" id="SSF56300">
    <property type="entry name" value="Metallo-dependent phosphatases"/>
    <property type="match status" value="1"/>
</dbReference>
<dbReference type="PIRSF" id="PIRSF000883">
    <property type="entry name" value="Pesterase_MJ0912"/>
    <property type="match status" value="1"/>
</dbReference>